<dbReference type="STRING" id="209880.SAMN02910343_00654"/>
<dbReference type="Proteomes" id="UP000199689">
    <property type="component" value="Unassembled WGS sequence"/>
</dbReference>
<sequence length="55" mass="6428">MIEYILGAFSGGFLVCMIMSVFVGRPSVIREKEKELEEPSYHPDIYRDTDDDWEL</sequence>
<gene>
    <name evidence="2" type="ORF">SAMN02910343_00654</name>
</gene>
<evidence type="ECO:0000313" key="2">
    <source>
        <dbReference type="EMBL" id="SDA45522.1"/>
    </source>
</evidence>
<protein>
    <submittedName>
        <fullName evidence="2">Uncharacterized protein</fullName>
    </submittedName>
</protein>
<keyword evidence="1" id="KW-1133">Transmembrane helix</keyword>
<proteinExistence type="predicted"/>
<dbReference type="GeneID" id="87756619"/>
<evidence type="ECO:0000313" key="3">
    <source>
        <dbReference type="Proteomes" id="UP000199689"/>
    </source>
</evidence>
<organism evidence="2 3">
    <name type="scientific">Allisonella histaminiformans</name>
    <dbReference type="NCBI Taxonomy" id="209880"/>
    <lineage>
        <taxon>Bacteria</taxon>
        <taxon>Bacillati</taxon>
        <taxon>Bacillota</taxon>
        <taxon>Negativicutes</taxon>
        <taxon>Veillonellales</taxon>
        <taxon>Veillonellaceae</taxon>
        <taxon>Allisonella</taxon>
    </lineage>
</organism>
<dbReference type="RefSeq" id="WP_159427826.1">
    <property type="nucleotide sequence ID" value="NZ_FMXA01000007.1"/>
</dbReference>
<name>A0A1G5VI44_9FIRM</name>
<keyword evidence="3" id="KW-1185">Reference proteome</keyword>
<dbReference type="EMBL" id="FMXA01000007">
    <property type="protein sequence ID" value="SDA45522.1"/>
    <property type="molecule type" value="Genomic_DNA"/>
</dbReference>
<keyword evidence="1" id="KW-0472">Membrane</keyword>
<accession>A0A1G5VI44</accession>
<keyword evidence="1" id="KW-0812">Transmembrane</keyword>
<feature type="transmembrane region" description="Helical" evidence="1">
    <location>
        <begin position="6"/>
        <end position="24"/>
    </location>
</feature>
<evidence type="ECO:0000256" key="1">
    <source>
        <dbReference type="SAM" id="Phobius"/>
    </source>
</evidence>
<reference evidence="2 3" key="1">
    <citation type="submission" date="2016-10" db="EMBL/GenBank/DDBJ databases">
        <authorList>
            <person name="de Groot N.N."/>
        </authorList>
    </citation>
    <scope>NUCLEOTIDE SEQUENCE [LARGE SCALE GENOMIC DNA]</scope>
    <source>
        <strain evidence="2 3">DSM 15230</strain>
    </source>
</reference>
<dbReference type="AlphaFoldDB" id="A0A1G5VI44"/>